<feature type="disulfide bond" evidence="14">
    <location>
        <begin position="46"/>
        <end position="53"/>
    </location>
</feature>
<comment type="similarity">
    <text evidence="13">Belongs to the SAT4 family.</text>
</comment>
<keyword evidence="14" id="KW-0479">Metal-binding</keyword>
<evidence type="ECO:0000259" key="18">
    <source>
        <dbReference type="PROSITE" id="PS52012"/>
    </source>
</evidence>
<feature type="compositionally biased region" description="Polar residues" evidence="15">
    <location>
        <begin position="374"/>
        <end position="385"/>
    </location>
</feature>
<keyword evidence="6" id="KW-0325">Glycoprotein</keyword>
<organism evidence="19 20">
    <name type="scientific">Colletotrichum shisoi</name>
    <dbReference type="NCBI Taxonomy" id="2078593"/>
    <lineage>
        <taxon>Eukaryota</taxon>
        <taxon>Fungi</taxon>
        <taxon>Dikarya</taxon>
        <taxon>Ascomycota</taxon>
        <taxon>Pezizomycotina</taxon>
        <taxon>Sordariomycetes</taxon>
        <taxon>Hypocreomycetidae</taxon>
        <taxon>Glomerellales</taxon>
        <taxon>Glomerellaceae</taxon>
        <taxon>Colletotrichum</taxon>
        <taxon>Colletotrichum destructivum species complex</taxon>
    </lineage>
</organism>
<keyword evidence="9 16" id="KW-1133">Transmembrane helix</keyword>
<reference evidence="19 20" key="1">
    <citation type="journal article" date="2019" name="Sci. Rep.">
        <title>Colletotrichum shisoi sp. nov., an anthracnose pathogen of Perilla frutescens in Japan: molecular phylogenetic, morphological and genomic evidence.</title>
        <authorList>
            <person name="Gan P."/>
            <person name="Tsushima A."/>
            <person name="Hiroyama R."/>
            <person name="Narusaka M."/>
            <person name="Takano Y."/>
            <person name="Narusaka Y."/>
            <person name="Kawaradani M."/>
            <person name="Damm U."/>
            <person name="Shirasu K."/>
        </authorList>
    </citation>
    <scope>NUCLEOTIDE SEQUENCE [LARGE SCALE GENOMIC DNA]</scope>
    <source>
        <strain evidence="19 20">PG-2018a</strain>
    </source>
</reference>
<evidence type="ECO:0000256" key="16">
    <source>
        <dbReference type="SAM" id="Phobius"/>
    </source>
</evidence>
<feature type="compositionally biased region" description="Acidic residues" evidence="15">
    <location>
        <begin position="638"/>
        <end position="648"/>
    </location>
</feature>
<keyword evidence="8 17" id="KW-0732">Signal</keyword>
<evidence type="ECO:0000256" key="10">
    <source>
        <dbReference type="ARBA" id="ARBA00023136"/>
    </source>
</evidence>
<evidence type="ECO:0000256" key="5">
    <source>
        <dbReference type="ARBA" id="ARBA00022525"/>
    </source>
</evidence>
<evidence type="ECO:0000256" key="6">
    <source>
        <dbReference type="ARBA" id="ARBA00022622"/>
    </source>
</evidence>
<name>A0A5Q4BDW9_9PEZI</name>
<feature type="region of interest" description="Disordered" evidence="15">
    <location>
        <begin position="374"/>
        <end position="439"/>
    </location>
</feature>
<feature type="domain" description="CFEM" evidence="18">
    <location>
        <begin position="4"/>
        <end position="115"/>
    </location>
</feature>
<evidence type="ECO:0000256" key="14">
    <source>
        <dbReference type="PROSITE-ProRule" id="PRU01356"/>
    </source>
</evidence>
<dbReference type="SMART" id="SM00747">
    <property type="entry name" value="CFEM"/>
    <property type="match status" value="1"/>
</dbReference>
<keyword evidence="20" id="KW-1185">Reference proteome</keyword>
<feature type="transmembrane region" description="Helical" evidence="16">
    <location>
        <begin position="99"/>
        <end position="120"/>
    </location>
</feature>
<keyword evidence="14" id="KW-0349">Heme</keyword>
<dbReference type="InterPro" id="IPR049326">
    <property type="entry name" value="Rhodopsin_dom_fungi"/>
</dbReference>
<feature type="disulfide bond" evidence="14">
    <location>
        <begin position="36"/>
        <end position="67"/>
    </location>
</feature>
<dbReference type="PANTHER" id="PTHR33048">
    <property type="entry name" value="PTH11-LIKE INTEGRAL MEMBRANE PROTEIN (AFU_ORTHOLOGUE AFUA_5G11245)"/>
    <property type="match status" value="1"/>
</dbReference>
<keyword evidence="6" id="KW-0336">GPI-anchor</keyword>
<evidence type="ECO:0000256" key="2">
    <source>
        <dbReference type="ARBA" id="ARBA00004589"/>
    </source>
</evidence>
<protein>
    <submittedName>
        <fullName evidence="19">Satratoxin biosynthesis SC1 cluster protein 4</fullName>
    </submittedName>
</protein>
<keyword evidence="12" id="KW-0449">Lipoprotein</keyword>
<evidence type="ECO:0000256" key="9">
    <source>
        <dbReference type="ARBA" id="ARBA00022989"/>
    </source>
</evidence>
<feature type="region of interest" description="Disordered" evidence="15">
    <location>
        <begin position="507"/>
        <end position="539"/>
    </location>
</feature>
<evidence type="ECO:0000256" key="17">
    <source>
        <dbReference type="SAM" id="SignalP"/>
    </source>
</evidence>
<keyword evidence="7 16" id="KW-0812">Transmembrane</keyword>
<dbReference type="InterPro" id="IPR008427">
    <property type="entry name" value="Extracellular_membr_CFEM_dom"/>
</dbReference>
<proteinExistence type="inferred from homology"/>
<feature type="transmembrane region" description="Helical" evidence="16">
    <location>
        <begin position="331"/>
        <end position="351"/>
    </location>
</feature>
<keyword evidence="10 16" id="KW-0472">Membrane</keyword>
<evidence type="ECO:0000256" key="11">
    <source>
        <dbReference type="ARBA" id="ARBA00023157"/>
    </source>
</evidence>
<feature type="transmembrane region" description="Helical" evidence="16">
    <location>
        <begin position="172"/>
        <end position="198"/>
    </location>
</feature>
<feature type="transmembrane region" description="Helical" evidence="16">
    <location>
        <begin position="293"/>
        <end position="311"/>
    </location>
</feature>
<dbReference type="GO" id="GO:0005576">
    <property type="term" value="C:extracellular region"/>
    <property type="evidence" value="ECO:0007669"/>
    <property type="project" value="UniProtKB-SubCell"/>
</dbReference>
<dbReference type="GO" id="GO:0046872">
    <property type="term" value="F:metal ion binding"/>
    <property type="evidence" value="ECO:0007669"/>
    <property type="project" value="UniProtKB-UniRule"/>
</dbReference>
<dbReference type="AlphaFoldDB" id="A0A5Q4BDW9"/>
<feature type="compositionally biased region" description="Polar residues" evidence="15">
    <location>
        <begin position="691"/>
        <end position="701"/>
    </location>
</feature>
<evidence type="ECO:0000256" key="4">
    <source>
        <dbReference type="ARBA" id="ARBA00010031"/>
    </source>
</evidence>
<feature type="transmembrane region" description="Helical" evidence="16">
    <location>
        <begin position="132"/>
        <end position="152"/>
    </location>
</feature>
<comment type="similarity">
    <text evidence="4">Belongs to the RBT5 family.</text>
</comment>
<keyword evidence="14" id="KW-0408">Iron</keyword>
<keyword evidence="11 14" id="KW-1015">Disulfide bond</keyword>
<dbReference type="OrthoDB" id="2496787at2759"/>
<evidence type="ECO:0000256" key="7">
    <source>
        <dbReference type="ARBA" id="ARBA00022692"/>
    </source>
</evidence>
<feature type="binding site" description="axial binding residue" evidence="14">
    <location>
        <position position="50"/>
    </location>
    <ligand>
        <name>heme</name>
        <dbReference type="ChEBI" id="CHEBI:30413"/>
    </ligand>
    <ligandPart>
        <name>Fe</name>
        <dbReference type="ChEBI" id="CHEBI:18248"/>
    </ligandPart>
</feature>
<evidence type="ECO:0000256" key="1">
    <source>
        <dbReference type="ARBA" id="ARBA00004141"/>
    </source>
</evidence>
<feature type="disulfide bond" evidence="14">
    <location>
        <begin position="55"/>
        <end position="88"/>
    </location>
</feature>
<dbReference type="PANTHER" id="PTHR33048:SF143">
    <property type="entry name" value="EXTRACELLULAR MEMBRANE PROTEIN CFEM DOMAIN-CONTAINING PROTEIN-RELATED"/>
    <property type="match status" value="1"/>
</dbReference>
<feature type="region of interest" description="Disordered" evidence="15">
    <location>
        <begin position="628"/>
        <end position="701"/>
    </location>
</feature>
<evidence type="ECO:0000256" key="15">
    <source>
        <dbReference type="SAM" id="MobiDB-lite"/>
    </source>
</evidence>
<gene>
    <name evidence="19" type="primary">SAT4-6</name>
    <name evidence="19" type="ORF">CSHISOI_10295</name>
</gene>
<evidence type="ECO:0000256" key="8">
    <source>
        <dbReference type="ARBA" id="ARBA00022729"/>
    </source>
</evidence>
<evidence type="ECO:0000313" key="20">
    <source>
        <dbReference type="Proteomes" id="UP000326340"/>
    </source>
</evidence>
<feature type="non-terminal residue" evidence="19">
    <location>
        <position position="701"/>
    </location>
</feature>
<dbReference type="EMBL" id="PUHP01001806">
    <property type="protein sequence ID" value="TQN65128.1"/>
    <property type="molecule type" value="Genomic_DNA"/>
</dbReference>
<comment type="caution">
    <text evidence="19">The sequence shown here is derived from an EMBL/GenBank/DDBJ whole genome shotgun (WGS) entry which is preliminary data.</text>
</comment>
<feature type="chain" id="PRO_5024875480" evidence="17">
    <location>
        <begin position="21"/>
        <end position="701"/>
    </location>
</feature>
<dbReference type="PROSITE" id="PS52012">
    <property type="entry name" value="CFEM"/>
    <property type="match status" value="1"/>
</dbReference>
<evidence type="ECO:0000256" key="13">
    <source>
        <dbReference type="ARBA" id="ARBA00038359"/>
    </source>
</evidence>
<feature type="disulfide bond" evidence="14">
    <location>
        <begin position="32"/>
        <end position="72"/>
    </location>
</feature>
<evidence type="ECO:0000313" key="19">
    <source>
        <dbReference type="EMBL" id="TQN65128.1"/>
    </source>
</evidence>
<feature type="compositionally biased region" description="Polar residues" evidence="15">
    <location>
        <begin position="397"/>
        <end position="415"/>
    </location>
</feature>
<keyword evidence="5" id="KW-0964">Secreted</keyword>
<dbReference type="Pfam" id="PF20684">
    <property type="entry name" value="Fung_rhodopsin"/>
    <property type="match status" value="1"/>
</dbReference>
<dbReference type="Proteomes" id="UP000326340">
    <property type="component" value="Unassembled WGS sequence"/>
</dbReference>
<sequence>MLAPRVLGFFLWSHLGLVSAALQLGLEGIPNCAVNCMLRALPATNCSPVDQACLCADKKFSATVEPCVRSLCTIEETLVATNGTWSRCGFAYTDDMTKIRWVSGVVTGCASIFMVMRLTTKVAKLSTWGADDTVAVVAYVVIAGLYVESFYFAEAGLGKDIWTLLPDEITHFLKLLFVLEFFYLVGLAVIKASILFFFLRIFPERRFRRVLWLMQILNVLVCLSFVILCFAQCRPFSHFWTGWDGQHEGKCLDLNKIGLSHVALNIALDVCMLALPVTQIYKLQMDRRKKIGVIAMFQVGVFLTVVSILRIRTMSDFATSLNVTADSVAVVLWAYVELGVGVVVACMPNAWQLLKMIPSKVTQLTTTVASNIGSSVSRTRPSSQVFPEKARKMSMAETISTRSDTVVPSASSSRHLSQRDLSHGPSQVSRPRPRAHYNGAYYHPDGSIVLHRELADLKLPLLDLVLLANHQAKTQRHRRSQHRRQTGRLARQWCIDEVDEGGALARAPAQSLPGDHRPLPPPGEQQRRRRRTPSLERQEAFRDARTARSILYPQDAHDIPELYRLGLLYDDEHLRGPGFDFDAIDRSEPEYTIRPAKQARKTKRSRVPRDDDLQLALDLSLAELGRDESSAQFLGSPEFEDSSSDDEPSIGNDNDNSNSNSNRGYGARLPRLHVVAELMHPPEGFGDDTTPAMTTDSEGDS</sequence>
<feature type="transmembrane region" description="Helical" evidence="16">
    <location>
        <begin position="210"/>
        <end position="233"/>
    </location>
</feature>
<comment type="subcellular location">
    <subcellularLocation>
        <location evidence="2">Membrane</location>
        <topology evidence="2">Lipid-anchor</topology>
        <topology evidence="2">GPI-anchor</topology>
    </subcellularLocation>
    <subcellularLocation>
        <location evidence="1">Membrane</location>
        <topology evidence="1">Multi-pass membrane protein</topology>
    </subcellularLocation>
    <subcellularLocation>
        <location evidence="3">Secreted</location>
    </subcellularLocation>
</comment>
<accession>A0A5Q4BDW9</accession>
<feature type="compositionally biased region" description="Low complexity" evidence="15">
    <location>
        <begin position="652"/>
        <end position="662"/>
    </location>
</feature>
<feature type="signal peptide" evidence="17">
    <location>
        <begin position="1"/>
        <end position="20"/>
    </location>
</feature>
<evidence type="ECO:0000256" key="3">
    <source>
        <dbReference type="ARBA" id="ARBA00004613"/>
    </source>
</evidence>
<dbReference type="Pfam" id="PF05730">
    <property type="entry name" value="CFEM"/>
    <property type="match status" value="1"/>
</dbReference>
<dbReference type="InterPro" id="IPR052337">
    <property type="entry name" value="SAT4-like"/>
</dbReference>
<evidence type="ECO:0000256" key="12">
    <source>
        <dbReference type="ARBA" id="ARBA00023288"/>
    </source>
</evidence>
<dbReference type="GO" id="GO:0098552">
    <property type="term" value="C:side of membrane"/>
    <property type="evidence" value="ECO:0007669"/>
    <property type="project" value="UniProtKB-KW"/>
</dbReference>